<dbReference type="EMBL" id="LOWA01000032">
    <property type="protein sequence ID" value="KVE26993.1"/>
    <property type="molecule type" value="Genomic_DNA"/>
</dbReference>
<feature type="domain" description="FHA" evidence="1">
    <location>
        <begin position="19"/>
        <end position="68"/>
    </location>
</feature>
<protein>
    <submittedName>
        <fullName evidence="2">DNA-binding protein</fullName>
    </submittedName>
</protein>
<comment type="caution">
    <text evidence="2">The sequence shown here is derived from an EMBL/GenBank/DDBJ whole genome shotgun (WGS) entry which is preliminary data.</text>
</comment>
<dbReference type="GO" id="GO:0003677">
    <property type="term" value="F:DNA binding"/>
    <property type="evidence" value="ECO:0007669"/>
    <property type="project" value="UniProtKB-KW"/>
</dbReference>
<dbReference type="AlphaFoldDB" id="A0A124P906"/>
<dbReference type="CDD" id="cd00060">
    <property type="entry name" value="FHA"/>
    <property type="match status" value="1"/>
</dbReference>
<evidence type="ECO:0000313" key="2">
    <source>
        <dbReference type="EMBL" id="KVE26993.1"/>
    </source>
</evidence>
<name>A0A124P906_9BURK</name>
<dbReference type="OrthoDB" id="273564at2"/>
<dbReference type="SUPFAM" id="SSF49879">
    <property type="entry name" value="SMAD/FHA domain"/>
    <property type="match status" value="1"/>
</dbReference>
<dbReference type="RefSeq" id="WP_059517820.1">
    <property type="nucleotide sequence ID" value="NZ_LOWA01000032.1"/>
</dbReference>
<organism evidence="2 3">
    <name type="scientific">Burkholderia singularis</name>
    <dbReference type="NCBI Taxonomy" id="1503053"/>
    <lineage>
        <taxon>Bacteria</taxon>
        <taxon>Pseudomonadati</taxon>
        <taxon>Pseudomonadota</taxon>
        <taxon>Betaproteobacteria</taxon>
        <taxon>Burkholderiales</taxon>
        <taxon>Burkholderiaceae</taxon>
        <taxon>Burkholderia</taxon>
        <taxon>pseudomallei group</taxon>
    </lineage>
</organism>
<dbReference type="PROSITE" id="PS50006">
    <property type="entry name" value="FHA_DOMAIN"/>
    <property type="match status" value="1"/>
</dbReference>
<proteinExistence type="predicted"/>
<dbReference type="Proteomes" id="UP000062788">
    <property type="component" value="Unassembled WGS sequence"/>
</dbReference>
<keyword evidence="2" id="KW-0238">DNA-binding</keyword>
<dbReference type="Gene3D" id="2.60.200.20">
    <property type="match status" value="1"/>
</dbReference>
<sequence>MALLENGLSGQLCLLRAHHVLGRDPLRCDTVLTDSYVSRVHASICWAAGQWELHDHSRNGTFVSGALVGAGERVVLREGDLIQLGSAGSVRWRIRQLGEPVDMLWPLHPPAPPIRLEHAHALPGTKITVSRSAHGDWLCDDTAPPRVLRDGDTVICGDFAWQLVLAHWNETGALPRAAQAVALPQRVDFVVSRDEEHVSAMLHTRGGAIDLGARAHHYCLVTLARARFSDARAGYDTASQGWIELDTLARMLGLDESHVNVQIYRARSQFMPLLSAGSPELVERRRGGVRFGALAFRVMRGDRLECQSPCLADPFDASAGPATIDGPPASLYSIVSS</sequence>
<dbReference type="SMART" id="SM00240">
    <property type="entry name" value="FHA"/>
    <property type="match status" value="1"/>
</dbReference>
<gene>
    <name evidence="2" type="ORF">WS67_15650</name>
</gene>
<accession>A0A124P906</accession>
<keyword evidence="3" id="KW-1185">Reference proteome</keyword>
<reference evidence="2 3" key="1">
    <citation type="submission" date="2015-11" db="EMBL/GenBank/DDBJ databases">
        <title>Expanding the genomic diversity of Burkholderia species for the development of highly accurate diagnostics.</title>
        <authorList>
            <person name="Sahl J."/>
            <person name="Keim P."/>
            <person name="Wagner D."/>
        </authorList>
    </citation>
    <scope>NUCLEOTIDE SEQUENCE [LARGE SCALE GENOMIC DNA]</scope>
    <source>
        <strain evidence="2 3">TSV85</strain>
    </source>
</reference>
<evidence type="ECO:0000259" key="1">
    <source>
        <dbReference type="PROSITE" id="PS50006"/>
    </source>
</evidence>
<dbReference type="InterPro" id="IPR000253">
    <property type="entry name" value="FHA_dom"/>
</dbReference>
<evidence type="ECO:0000313" key="3">
    <source>
        <dbReference type="Proteomes" id="UP000062788"/>
    </source>
</evidence>
<dbReference type="Pfam" id="PF00498">
    <property type="entry name" value="FHA"/>
    <property type="match status" value="1"/>
</dbReference>
<dbReference type="InterPro" id="IPR008984">
    <property type="entry name" value="SMAD_FHA_dom_sf"/>
</dbReference>